<dbReference type="AlphaFoldDB" id="J8A1C4"/>
<dbReference type="Proteomes" id="UP000006600">
    <property type="component" value="Unassembled WGS sequence"/>
</dbReference>
<dbReference type="HOGENOM" id="CLU_180553_0_0_9"/>
<evidence type="ECO:0008006" key="3">
    <source>
        <dbReference type="Google" id="ProtNLM"/>
    </source>
</evidence>
<gene>
    <name evidence="1" type="ORF">IEE_03946</name>
</gene>
<organism evidence="1 2">
    <name type="scientific">Bacillus cereus BAG5X1-1</name>
    <dbReference type="NCBI Taxonomy" id="1053189"/>
    <lineage>
        <taxon>Bacteria</taxon>
        <taxon>Bacillati</taxon>
        <taxon>Bacillota</taxon>
        <taxon>Bacilli</taxon>
        <taxon>Bacillales</taxon>
        <taxon>Bacillaceae</taxon>
        <taxon>Bacillus</taxon>
        <taxon>Bacillus cereus group</taxon>
    </lineage>
</organism>
<dbReference type="EMBL" id="AHDJ01000034">
    <property type="protein sequence ID" value="EJQ42381.1"/>
    <property type="molecule type" value="Genomic_DNA"/>
</dbReference>
<evidence type="ECO:0000313" key="2">
    <source>
        <dbReference type="Proteomes" id="UP000006600"/>
    </source>
</evidence>
<evidence type="ECO:0000313" key="1">
    <source>
        <dbReference type="EMBL" id="EJQ42381.1"/>
    </source>
</evidence>
<accession>J8A1C4</accession>
<name>J8A1C4_BACCE</name>
<protein>
    <recommendedName>
        <fullName evidence="3">DUF4429 domain-containing protein</fullName>
    </recommendedName>
</protein>
<comment type="caution">
    <text evidence="1">The sequence shown here is derived from an EMBL/GenBank/DDBJ whole genome shotgun (WGS) entry which is preliminary data.</text>
</comment>
<dbReference type="RefSeq" id="WP_002201312.1">
    <property type="nucleotide sequence ID" value="NZ_JH791996.1"/>
</dbReference>
<sequence>MKSVKLVTGKLTVDNEKVTIKPNMINRLLGKRTIDIYFEDITKVDVRKPSLFTRGVISFKFTPRTGYKKGKIGLASQDNSLIFKKKHRKFIAEVVSTIGK</sequence>
<proteinExistence type="predicted"/>
<reference evidence="1 2" key="1">
    <citation type="submission" date="2012-04" db="EMBL/GenBank/DDBJ databases">
        <title>The Genome Sequence of Bacillus cereus BAG5X1-1.</title>
        <authorList>
            <consortium name="The Broad Institute Genome Sequencing Platform"/>
            <consortium name="The Broad Institute Genome Sequencing Center for Infectious Disease"/>
            <person name="Feldgarden M."/>
            <person name="Van der Auwera G.A."/>
            <person name="Mahillon J."/>
            <person name="Duprez V."/>
            <person name="Timmery S."/>
            <person name="Mattelet C."/>
            <person name="Dierick K."/>
            <person name="Sun M."/>
            <person name="Yu Z."/>
            <person name="Zhu L."/>
            <person name="Hu X."/>
            <person name="Shank E.B."/>
            <person name="Swiecicka I."/>
            <person name="Hansen B.M."/>
            <person name="Andrup L."/>
            <person name="Young S.K."/>
            <person name="Zeng Q."/>
            <person name="Gargeya S."/>
            <person name="Fitzgerald M."/>
            <person name="Haas B."/>
            <person name="Abouelleil A."/>
            <person name="Alvarado L."/>
            <person name="Arachchi H.M."/>
            <person name="Berlin A."/>
            <person name="Chapman S.B."/>
            <person name="Goldberg J."/>
            <person name="Griggs A."/>
            <person name="Gujja S."/>
            <person name="Hansen M."/>
            <person name="Howarth C."/>
            <person name="Imamovic A."/>
            <person name="Larimer J."/>
            <person name="McCowen C."/>
            <person name="Montmayeur A."/>
            <person name="Murphy C."/>
            <person name="Neiman D."/>
            <person name="Pearson M."/>
            <person name="Priest M."/>
            <person name="Roberts A."/>
            <person name="Saif S."/>
            <person name="Shea T."/>
            <person name="Sisk P."/>
            <person name="Sykes S."/>
            <person name="Wortman J."/>
            <person name="Nusbaum C."/>
            <person name="Birren B."/>
        </authorList>
    </citation>
    <scope>NUCLEOTIDE SEQUENCE [LARGE SCALE GENOMIC DNA]</scope>
    <source>
        <strain evidence="1 2">BAG5X1-1</strain>
    </source>
</reference>